<reference evidence="2" key="1">
    <citation type="journal article" date="2020" name="New Phytol.">
        <title>Comparative genomics reveals dynamic genome evolution in host specialist ectomycorrhizal fungi.</title>
        <authorList>
            <person name="Lofgren L.A."/>
            <person name="Nguyen N.H."/>
            <person name="Vilgalys R."/>
            <person name="Ruytinx J."/>
            <person name="Liao H.L."/>
            <person name="Branco S."/>
            <person name="Kuo A."/>
            <person name="LaButti K."/>
            <person name="Lipzen A."/>
            <person name="Andreopoulos W."/>
            <person name="Pangilinan J."/>
            <person name="Riley R."/>
            <person name="Hundley H."/>
            <person name="Na H."/>
            <person name="Barry K."/>
            <person name="Grigoriev I.V."/>
            <person name="Stajich J.E."/>
            <person name="Kennedy P.G."/>
        </authorList>
    </citation>
    <scope>NUCLEOTIDE SEQUENCE</scope>
    <source>
        <strain evidence="2">S12</strain>
    </source>
</reference>
<evidence type="ECO:0000313" key="2">
    <source>
        <dbReference type="EMBL" id="KAG1799245.1"/>
    </source>
</evidence>
<dbReference type="Proteomes" id="UP000719766">
    <property type="component" value="Unassembled WGS sequence"/>
</dbReference>
<sequence length="102" mass="11021">MDHSLDPISVQSDIFINGLGRALACVADFGMEVPLSEFSFSSSIRGTVRWIGRELFQISDESSNFVGFPSTQGDVCSFGGIILQVRILCLSDCVLSIVLGPF</sequence>
<gene>
    <name evidence="2" type="ORF">HD556DRAFT_1231740</name>
</gene>
<dbReference type="GO" id="GO:0004672">
    <property type="term" value="F:protein kinase activity"/>
    <property type="evidence" value="ECO:0007669"/>
    <property type="project" value="InterPro"/>
</dbReference>
<dbReference type="PROSITE" id="PS50011">
    <property type="entry name" value="PROTEIN_KINASE_DOM"/>
    <property type="match status" value="1"/>
</dbReference>
<dbReference type="RefSeq" id="XP_041163644.1">
    <property type="nucleotide sequence ID" value="XM_041297455.1"/>
</dbReference>
<dbReference type="AlphaFoldDB" id="A0A9P7J1Y0"/>
<accession>A0A9P7J1Y0</accession>
<name>A0A9P7J1Y0_9AGAM</name>
<dbReference type="GeneID" id="64591219"/>
<feature type="domain" description="Protein kinase" evidence="1">
    <location>
        <begin position="1"/>
        <end position="102"/>
    </location>
</feature>
<dbReference type="OrthoDB" id="10374425at2759"/>
<protein>
    <recommendedName>
        <fullName evidence="1">Protein kinase domain-containing protein</fullName>
    </recommendedName>
</protein>
<keyword evidence="3" id="KW-1185">Reference proteome</keyword>
<proteinExistence type="predicted"/>
<organism evidence="2 3">
    <name type="scientific">Suillus plorans</name>
    <dbReference type="NCBI Taxonomy" id="116603"/>
    <lineage>
        <taxon>Eukaryota</taxon>
        <taxon>Fungi</taxon>
        <taxon>Dikarya</taxon>
        <taxon>Basidiomycota</taxon>
        <taxon>Agaricomycotina</taxon>
        <taxon>Agaricomycetes</taxon>
        <taxon>Agaricomycetidae</taxon>
        <taxon>Boletales</taxon>
        <taxon>Suillineae</taxon>
        <taxon>Suillaceae</taxon>
        <taxon>Suillus</taxon>
    </lineage>
</organism>
<evidence type="ECO:0000259" key="1">
    <source>
        <dbReference type="PROSITE" id="PS50011"/>
    </source>
</evidence>
<comment type="caution">
    <text evidence="2">The sequence shown here is derived from an EMBL/GenBank/DDBJ whole genome shotgun (WGS) entry which is preliminary data.</text>
</comment>
<evidence type="ECO:0000313" key="3">
    <source>
        <dbReference type="Proteomes" id="UP000719766"/>
    </source>
</evidence>
<dbReference type="GO" id="GO:0005524">
    <property type="term" value="F:ATP binding"/>
    <property type="evidence" value="ECO:0007669"/>
    <property type="project" value="InterPro"/>
</dbReference>
<dbReference type="InterPro" id="IPR000719">
    <property type="entry name" value="Prot_kinase_dom"/>
</dbReference>
<dbReference type="EMBL" id="JABBWE010000011">
    <property type="protein sequence ID" value="KAG1799245.1"/>
    <property type="molecule type" value="Genomic_DNA"/>
</dbReference>